<dbReference type="Proteomes" id="UP001159363">
    <property type="component" value="Chromosome 8"/>
</dbReference>
<feature type="compositionally biased region" description="Basic residues" evidence="1">
    <location>
        <begin position="315"/>
        <end position="327"/>
    </location>
</feature>
<gene>
    <name evidence="2" type="ORF">PR048_023031</name>
</gene>
<sequence length="904" mass="101316">MGVNDYIVFLDISHCEADSHMYTQYGENAARQFRAVRVVAMTHLMCEAVSPLWTTRFTFSNPQTRKPGFSDTSAQVLVRIENCMLPIPFYQLENAERHWPSSIAFLRMRSALIRNINTLHDVDTLRGRVADWQSEGRGFAPRCLRRGRCLARLSHREFVSKQEKKNAALQTKISCIFHYGDRPVRLPTKVETEFTFVGVAFCGGDFAPDWLMKTFRLRRSFFVGLSDYCNSSLRRRVGLSGLTRCGIVNPALQFLGWNDRLPPSTSVIFYRRDHLASPRSVASNPDAKTRLFSDPAETEVSMEHRRNAGAGVKGRSPRKPADKRHRPGTIPACGNPWATPPPPGPGIEPARARSSTSVDESWKRFAAKRGREGDGGRPRVEGSLRLFRTALCKQRAGPRPSGERCGGEIWAAINIEVLRADEGESRWERSSAGTQGRGETGDTIENSPVSIIARHDYHTRKSESDPTGNRTWFASLERASQKQSINTHKTSYDRVKRCRERKDNIKASERVNGASHLRSARPVLDCPREQNTKRVLYAQTFAYKHKVKLYARVAMREEEVWPFFFRGALVFSAKRKREAGEAAFDISRHPCGVASSAAGKSRSSPWSWLTHVFVHVLLKASLSGAIQTYLTITMSSGPRWLSGWPARLPPRRTGFNPRPDDPNFRMWESCWTMPLVVGFSRGSPHTNNCYVASNKRVSQRSEKGFEREASIFVSVVHSPPTTLVRVRFPAGIASDGSLAWDLILHHHSVAPADDYYVSVTQAPRCASQYALPQGPEVSGGVPRSKRGQYLGGVLGAGVELPHELQHLRSEARRVVCPALGRRVVSWLLAFPSAVDRAPLVRELCHQHNIAHVVFRMEDGEAERSFVVLTRLGVDFIPASEGYTANLQGYTKGMEGSKLKKNETL</sequence>
<feature type="region of interest" description="Disordered" evidence="1">
    <location>
        <begin position="424"/>
        <end position="450"/>
    </location>
</feature>
<organism evidence="2 3">
    <name type="scientific">Dryococelus australis</name>
    <dbReference type="NCBI Taxonomy" id="614101"/>
    <lineage>
        <taxon>Eukaryota</taxon>
        <taxon>Metazoa</taxon>
        <taxon>Ecdysozoa</taxon>
        <taxon>Arthropoda</taxon>
        <taxon>Hexapoda</taxon>
        <taxon>Insecta</taxon>
        <taxon>Pterygota</taxon>
        <taxon>Neoptera</taxon>
        <taxon>Polyneoptera</taxon>
        <taxon>Phasmatodea</taxon>
        <taxon>Verophasmatodea</taxon>
        <taxon>Anareolatae</taxon>
        <taxon>Phasmatidae</taxon>
        <taxon>Eurycanthinae</taxon>
        <taxon>Dryococelus</taxon>
    </lineage>
</organism>
<proteinExistence type="predicted"/>
<comment type="caution">
    <text evidence="2">The sequence shown here is derived from an EMBL/GenBank/DDBJ whole genome shotgun (WGS) entry which is preliminary data.</text>
</comment>
<name>A0ABQ9GSY6_9NEOP</name>
<evidence type="ECO:0000313" key="2">
    <source>
        <dbReference type="EMBL" id="KAJ8875138.1"/>
    </source>
</evidence>
<keyword evidence="3" id="KW-1185">Reference proteome</keyword>
<evidence type="ECO:0000313" key="3">
    <source>
        <dbReference type="Proteomes" id="UP001159363"/>
    </source>
</evidence>
<dbReference type="EMBL" id="JARBHB010000009">
    <property type="protein sequence ID" value="KAJ8875138.1"/>
    <property type="molecule type" value="Genomic_DNA"/>
</dbReference>
<evidence type="ECO:0000256" key="1">
    <source>
        <dbReference type="SAM" id="MobiDB-lite"/>
    </source>
</evidence>
<protein>
    <submittedName>
        <fullName evidence="2">Uncharacterized protein</fullName>
    </submittedName>
</protein>
<feature type="region of interest" description="Disordered" evidence="1">
    <location>
        <begin position="279"/>
        <end position="360"/>
    </location>
</feature>
<accession>A0ABQ9GSY6</accession>
<reference evidence="2 3" key="1">
    <citation type="submission" date="2023-02" db="EMBL/GenBank/DDBJ databases">
        <title>LHISI_Scaffold_Assembly.</title>
        <authorList>
            <person name="Stuart O.P."/>
            <person name="Cleave R."/>
            <person name="Magrath M.J.L."/>
            <person name="Mikheyev A.S."/>
        </authorList>
    </citation>
    <scope>NUCLEOTIDE SEQUENCE [LARGE SCALE GENOMIC DNA]</scope>
    <source>
        <strain evidence="2">Daus_M_001</strain>
        <tissue evidence="2">Leg muscle</tissue>
    </source>
</reference>